<feature type="region of interest" description="Disordered" evidence="3">
    <location>
        <begin position="472"/>
        <end position="500"/>
    </location>
</feature>
<dbReference type="NCBIfam" id="TIGR00756">
    <property type="entry name" value="PPR"/>
    <property type="match status" value="8"/>
</dbReference>
<name>A0AAV7ER28_ARIFI</name>
<dbReference type="FunFam" id="1.25.40.10:FF:000404">
    <property type="entry name" value="Pentatricopeptide repeat-containing protein chloroplastic"/>
    <property type="match status" value="1"/>
</dbReference>
<feature type="repeat" description="PPR" evidence="2">
    <location>
        <begin position="666"/>
        <end position="700"/>
    </location>
</feature>
<evidence type="ECO:0000256" key="1">
    <source>
        <dbReference type="ARBA" id="ARBA00022737"/>
    </source>
</evidence>
<dbReference type="Proteomes" id="UP000825729">
    <property type="component" value="Unassembled WGS sequence"/>
</dbReference>
<dbReference type="InterPro" id="IPR002885">
    <property type="entry name" value="PPR_rpt"/>
</dbReference>
<feature type="repeat" description="PPR" evidence="2">
    <location>
        <begin position="565"/>
        <end position="599"/>
    </location>
</feature>
<protein>
    <recommendedName>
        <fullName evidence="4">DYW domain-containing protein</fullName>
    </recommendedName>
</protein>
<dbReference type="EMBL" id="JAINDJ010000004">
    <property type="protein sequence ID" value="KAG9451327.1"/>
    <property type="molecule type" value="Genomic_DNA"/>
</dbReference>
<dbReference type="Pfam" id="PF14432">
    <property type="entry name" value="DYW_deaminase"/>
    <property type="match status" value="2"/>
</dbReference>
<evidence type="ECO:0000313" key="6">
    <source>
        <dbReference type="Proteomes" id="UP000825729"/>
    </source>
</evidence>
<dbReference type="InterPro" id="IPR046960">
    <property type="entry name" value="PPR_At4g14850-like_plant"/>
</dbReference>
<dbReference type="GO" id="GO:0009451">
    <property type="term" value="P:RNA modification"/>
    <property type="evidence" value="ECO:0007669"/>
    <property type="project" value="InterPro"/>
</dbReference>
<organism evidence="5 6">
    <name type="scientific">Aristolochia fimbriata</name>
    <name type="common">White veined hardy Dutchman's pipe vine</name>
    <dbReference type="NCBI Taxonomy" id="158543"/>
    <lineage>
        <taxon>Eukaryota</taxon>
        <taxon>Viridiplantae</taxon>
        <taxon>Streptophyta</taxon>
        <taxon>Embryophyta</taxon>
        <taxon>Tracheophyta</taxon>
        <taxon>Spermatophyta</taxon>
        <taxon>Magnoliopsida</taxon>
        <taxon>Magnoliidae</taxon>
        <taxon>Piperales</taxon>
        <taxon>Aristolochiaceae</taxon>
        <taxon>Aristolochia</taxon>
    </lineage>
</organism>
<dbReference type="FunFam" id="1.25.40.10:FF:000427">
    <property type="entry name" value="Pentatricopeptide repeat-containing protein chloroplastic"/>
    <property type="match status" value="1"/>
</dbReference>
<dbReference type="Pfam" id="PF13041">
    <property type="entry name" value="PPR_2"/>
    <property type="match status" value="5"/>
</dbReference>
<evidence type="ECO:0000256" key="2">
    <source>
        <dbReference type="PROSITE-ProRule" id="PRU00708"/>
    </source>
</evidence>
<sequence>MKEAQLLGAGKKMEQASGSKRVEDSHGKSCSNVGCGRSEKLVDGGIDHLMILAQSAELVEADHQSREDGLHGDQQPASGLFEDFTISGKDTARQHRRTRLTQIRHYARTKHAHMAERLLIKSSTDKSDFPKFEMVYPQEIEKDSKDLHYEVSTTSTCGMVNEKKVHRPNKVFDSSFDTGPTSPTAKHRGSWKSAQRGKEQLRQIDEQQLHKRKHLHDTMSTRQLDVNGEGRRGPPQIYPPYFQWCVSDRAQVLKEKQRFARQVRIQRRQKEKNQETLPTEAEIATVHTEKKRLRPIAPRLFCHKDYFIAHQIEQQTALELSKGFQGEHIVAHGHTKHVAADQQSRDKKQHIAQLGERLLSKQMSSKNSHNGLNSSPEIAQDSHIGQEQNPLRVKGVVRLTQLRCQARVKYVAEKGKVLLKSNGRTKLRMLRIIRAVFHYFGRVGCITRNETVGNRDMRCAFYLLPNPDAHTMTASTLPSTPPHHLKSKPSGTSNLQLQSSSPPPLLLLPRCASLRELKQIQATVVKAQLQHDAATLTKLITWCARNPASAMDHAQLLFGEIAQPDLVLFNTMYKGYARTNRPIRAVALFGKMLQLGLFPDDYTFPSLIKACTGAKALEEGKQVHSLVVRLGLQQNVYVCPTLINLYAECEEVNGARRLFDQMETRCVVSYNAMITGYAKSSRPNEALALFRELQARDVKPTDVTMLSVLSCCAMLGALELGKWVHEYIQKHGFDKYVKVNTALIDMYAKCGSLENAISIFEEMDFRDTQAWSAMIVAYAIHGHGSKAISLFEEMTRARIRPDSITFLGLLYACSHNGLVEEGRLYFHSMRDHHGLVPSVKHYGCMVDLLGRAGLLDEAYQFIRGLPIKPTAILWRTLLSACSVHGNAEMGKRVIKRIFELEDSHGGDYVILSNMCAVDGQWQEVINIRKLMRVRGVAKVPGCSSIEVDNVVHEFFAGDGTHPQSVEMHRMLDVLVKQLKLVGYVPNTSLVFHPDMTEEMKEVSLRYHSEKLAIAFGLINTPPGTTIRVVKNLRVCADCHSAAKLISMIFNREIVLRDLNRFHHFKDGSCSCEMSVVAPHNFQLHLSFVSLLCRNPVLILQRSVQCLRFFHPLEAQAYQPKQPSNQSENFCVDEREIVDQIQSCISKTCLKQIHARLIRTCFIQGTAVLMKFLSQSLKLDMDYSSRVLSQTSEPSMSLCNTILKEYSHGASPEDAFNLYKLMKRQGIGPSPFSASFVIKACNYMQSVVGARQMHAAIIRDGHQHDSLLLTSLMSLYASSGSGEEACLLFEEIPCRDTIAWNVLISCYTRNRRTRDALGVFEAMQAPPNGCQPDDVTCLLTIQACSHLGALMFGDQIQSYIIKQGYANHLQLCNSLIDMYSKCGCLDEAYRVFKETDTRNVVTWSAMISGLAMNGHGKEAITAFKEMLEMGVMPDEQTFTAVLSACSHCALVHEGIGYFDLMRSEFGIVPNIHHYGCMVDLLGRAGLLERAYSLIRSMVIKPDATIWRTLLGACRIHGHVALGERVVGHLIELKAQEAGDYVLLINIYASAGNWEKVAEVRRLMKDRRIQTEPGCSTIDVKGKIHEFVVDDDNHPRKKEIYKMLVEIESQLKIAGYVANVAAELHKAEIEQKESALSYHSEKLAMAFGILATPPGTTLRIAKNLRTCVDCHTFAKVLSSVYNRLVIVRDRTRFHHFRDGSCSCNDYW</sequence>
<feature type="repeat" description="PPR" evidence="2">
    <location>
        <begin position="1194"/>
        <end position="1228"/>
    </location>
</feature>
<dbReference type="PANTHER" id="PTHR47926">
    <property type="entry name" value="PENTATRICOPEPTIDE REPEAT-CONTAINING PROTEIN"/>
    <property type="match status" value="1"/>
</dbReference>
<evidence type="ECO:0000259" key="4">
    <source>
        <dbReference type="Pfam" id="PF14432"/>
    </source>
</evidence>
<keyword evidence="6" id="KW-1185">Reference proteome</keyword>
<feature type="region of interest" description="Disordered" evidence="3">
    <location>
        <begin position="363"/>
        <end position="386"/>
    </location>
</feature>
<keyword evidence="1" id="KW-0677">Repeat</keyword>
<reference evidence="5 6" key="1">
    <citation type="submission" date="2021-07" db="EMBL/GenBank/DDBJ databases">
        <title>The Aristolochia fimbriata genome: insights into angiosperm evolution, floral development and chemical biosynthesis.</title>
        <authorList>
            <person name="Jiao Y."/>
        </authorList>
    </citation>
    <scope>NUCLEOTIDE SEQUENCE [LARGE SCALE GENOMIC DNA]</scope>
    <source>
        <strain evidence="5">IBCAS-2021</strain>
        <tissue evidence="5">Leaf</tissue>
    </source>
</reference>
<feature type="repeat" description="PPR" evidence="2">
    <location>
        <begin position="1295"/>
        <end position="1331"/>
    </location>
</feature>
<dbReference type="FunFam" id="1.25.40.10:FF:000454">
    <property type="entry name" value="Pentatricopeptide repeat-containing protein At3g47530"/>
    <property type="match status" value="1"/>
</dbReference>
<gene>
    <name evidence="5" type="ORF">H6P81_011292</name>
</gene>
<evidence type="ECO:0000256" key="3">
    <source>
        <dbReference type="SAM" id="MobiDB-lite"/>
    </source>
</evidence>
<dbReference type="Pfam" id="PF20431">
    <property type="entry name" value="E_motif"/>
    <property type="match status" value="2"/>
</dbReference>
<feature type="region of interest" description="Disordered" evidence="3">
    <location>
        <begin position="170"/>
        <end position="196"/>
    </location>
</feature>
<comment type="caution">
    <text evidence="5">The sequence shown here is derived from an EMBL/GenBank/DDBJ whole genome shotgun (WGS) entry which is preliminary data.</text>
</comment>
<dbReference type="GO" id="GO:0008270">
    <property type="term" value="F:zinc ion binding"/>
    <property type="evidence" value="ECO:0007669"/>
    <property type="project" value="InterPro"/>
</dbReference>
<feature type="domain" description="DYW" evidence="4">
    <location>
        <begin position="982"/>
        <end position="1072"/>
    </location>
</feature>
<dbReference type="InterPro" id="IPR011990">
    <property type="entry name" value="TPR-like_helical_dom_sf"/>
</dbReference>
<dbReference type="Gene3D" id="1.25.40.10">
    <property type="entry name" value="Tetratricopeptide repeat domain"/>
    <property type="match status" value="6"/>
</dbReference>
<dbReference type="PROSITE" id="PS51375">
    <property type="entry name" value="PPR"/>
    <property type="match status" value="6"/>
</dbReference>
<feature type="compositionally biased region" description="Polar residues" evidence="3">
    <location>
        <begin position="175"/>
        <end position="184"/>
    </location>
</feature>
<proteinExistence type="predicted"/>
<dbReference type="InterPro" id="IPR032867">
    <property type="entry name" value="DYW_dom"/>
</dbReference>
<feature type="domain" description="DYW" evidence="4">
    <location>
        <begin position="1613"/>
        <end position="1705"/>
    </location>
</feature>
<feature type="repeat" description="PPR" evidence="2">
    <location>
        <begin position="767"/>
        <end position="801"/>
    </location>
</feature>
<accession>A0AAV7ER28</accession>
<dbReference type="InterPro" id="IPR046848">
    <property type="entry name" value="E_motif"/>
</dbReference>
<dbReference type="GO" id="GO:0003723">
    <property type="term" value="F:RNA binding"/>
    <property type="evidence" value="ECO:0007669"/>
    <property type="project" value="InterPro"/>
</dbReference>
<feature type="region of interest" description="Disordered" evidence="3">
    <location>
        <begin position="1"/>
        <end position="32"/>
    </location>
</feature>
<feature type="repeat" description="PPR" evidence="2">
    <location>
        <begin position="1398"/>
        <end position="1432"/>
    </location>
</feature>
<dbReference type="PANTHER" id="PTHR47926:SF488">
    <property type="entry name" value="DYW DOMAIN-CONTAINING PROTEIN"/>
    <property type="match status" value="1"/>
</dbReference>
<evidence type="ECO:0000313" key="5">
    <source>
        <dbReference type="EMBL" id="KAG9451327.1"/>
    </source>
</evidence>
<dbReference type="FunFam" id="1.25.40.10:FF:000031">
    <property type="entry name" value="Pentatricopeptide repeat-containing protein mitochondrial"/>
    <property type="match status" value="1"/>
</dbReference>
<dbReference type="Pfam" id="PF01535">
    <property type="entry name" value="PPR"/>
    <property type="match status" value="6"/>
</dbReference>